<evidence type="ECO:0000259" key="2">
    <source>
        <dbReference type="Pfam" id="PF06283"/>
    </source>
</evidence>
<evidence type="ECO:0000313" key="3">
    <source>
        <dbReference type="EMBL" id="WQD37404.1"/>
    </source>
</evidence>
<keyword evidence="4" id="KW-1185">Reference proteome</keyword>
<dbReference type="Proteomes" id="UP001325680">
    <property type="component" value="Chromosome"/>
</dbReference>
<dbReference type="PANTHER" id="PTHR40469:SF2">
    <property type="entry name" value="GALACTOSE-BINDING DOMAIN-LIKE SUPERFAMILY PROTEIN"/>
    <property type="match status" value="1"/>
</dbReference>
<dbReference type="PANTHER" id="PTHR40469">
    <property type="entry name" value="SECRETED GLYCOSYL HYDROLASE"/>
    <property type="match status" value="1"/>
</dbReference>
<protein>
    <submittedName>
        <fullName evidence="3">ThuA domain-containing protein</fullName>
    </submittedName>
</protein>
<keyword evidence="1" id="KW-0732">Signal</keyword>
<dbReference type="InterPro" id="IPR029062">
    <property type="entry name" value="Class_I_gatase-like"/>
</dbReference>
<dbReference type="InterPro" id="IPR029010">
    <property type="entry name" value="ThuA-like"/>
</dbReference>
<evidence type="ECO:0000313" key="4">
    <source>
        <dbReference type="Proteomes" id="UP001325680"/>
    </source>
</evidence>
<reference evidence="3 4" key="1">
    <citation type="submission" date="2023-12" db="EMBL/GenBank/DDBJ databases">
        <title>Genome sequencing and assembly of bacterial species from a model synthetic community.</title>
        <authorList>
            <person name="Hogle S.L."/>
        </authorList>
    </citation>
    <scope>NUCLEOTIDE SEQUENCE [LARGE SCALE GENOMIC DNA]</scope>
    <source>
        <strain evidence="3 4">HAMBI_3031</strain>
    </source>
</reference>
<dbReference type="RefSeq" id="WP_211316513.1">
    <property type="nucleotide sequence ID" value="NZ_CP139960.1"/>
</dbReference>
<feature type="chain" id="PRO_5046409460" evidence="1">
    <location>
        <begin position="21"/>
        <end position="278"/>
    </location>
</feature>
<accession>A0ABZ0W393</accession>
<dbReference type="SUPFAM" id="SSF52317">
    <property type="entry name" value="Class I glutamine amidotransferase-like"/>
    <property type="match status" value="1"/>
</dbReference>
<feature type="signal peptide" evidence="1">
    <location>
        <begin position="1"/>
        <end position="20"/>
    </location>
</feature>
<sequence>MKYSLMLVWLLMAGSISLEAQTPVNWKSVKVLVYKKNGKGFVHDNIPYAAQAIIDLGKKHGFKVDTSSLPSVMTEDNLKQYRMLIFTSTNNDVFDTDAQRLAFRRYIEAGGGFVGIHSVTGTERNWDWFKMLLGGTFSWHDKFQKFKVQVIHPKHPSMKGTPRVWYKEDECYFAKELYPGTHVVMVNDFSGLDTSNAKLNETRTKNAGNLKQYVPSAWYHDFDGGTTWCTTLGHDKKDYADPVYLKHIMGGIEYVAATVKKIDFSKSYALSFNEPVKY</sequence>
<name>A0ABZ0W393_9BACT</name>
<dbReference type="Gene3D" id="3.40.50.880">
    <property type="match status" value="1"/>
</dbReference>
<feature type="domain" description="ThuA-like" evidence="2">
    <location>
        <begin position="30"/>
        <end position="255"/>
    </location>
</feature>
<dbReference type="EMBL" id="CP139960">
    <property type="protein sequence ID" value="WQD37404.1"/>
    <property type="molecule type" value="Genomic_DNA"/>
</dbReference>
<proteinExistence type="predicted"/>
<evidence type="ECO:0000256" key="1">
    <source>
        <dbReference type="SAM" id="SignalP"/>
    </source>
</evidence>
<organism evidence="3 4">
    <name type="scientific">Niabella yanshanensis</name>
    <dbReference type="NCBI Taxonomy" id="577386"/>
    <lineage>
        <taxon>Bacteria</taxon>
        <taxon>Pseudomonadati</taxon>
        <taxon>Bacteroidota</taxon>
        <taxon>Chitinophagia</taxon>
        <taxon>Chitinophagales</taxon>
        <taxon>Chitinophagaceae</taxon>
        <taxon>Niabella</taxon>
    </lineage>
</organism>
<dbReference type="Pfam" id="PF06283">
    <property type="entry name" value="ThuA"/>
    <property type="match status" value="1"/>
</dbReference>
<gene>
    <name evidence="3" type="ORF">U0035_17180</name>
</gene>